<dbReference type="OrthoDB" id="3695357at2"/>
<organism evidence="2 3">
    <name type="scientific">Amycolatopsis saalfeldensis</name>
    <dbReference type="NCBI Taxonomy" id="394193"/>
    <lineage>
        <taxon>Bacteria</taxon>
        <taxon>Bacillati</taxon>
        <taxon>Actinomycetota</taxon>
        <taxon>Actinomycetes</taxon>
        <taxon>Pseudonocardiales</taxon>
        <taxon>Pseudonocardiaceae</taxon>
        <taxon>Amycolatopsis</taxon>
    </lineage>
</organism>
<dbReference type="STRING" id="394193.SAMN04489732_107138"/>
<sequence length="99" mass="10119">MSITGTARHGGVTVEVAPGGALRGLELTAEALRGGGSALAGTILRAVREAAAQANERARNAVTAELGPLDDAELTGLGLGREQDLAERAEETTPETWRA</sequence>
<protein>
    <submittedName>
        <fullName evidence="2">YbaB/EbfC DNA-binding family protein</fullName>
    </submittedName>
</protein>
<dbReference type="SUPFAM" id="SSF82607">
    <property type="entry name" value="YbaB-like"/>
    <property type="match status" value="1"/>
</dbReference>
<dbReference type="AlphaFoldDB" id="A0A1H8XEL3"/>
<evidence type="ECO:0000256" key="1">
    <source>
        <dbReference type="SAM" id="MobiDB-lite"/>
    </source>
</evidence>
<keyword evidence="2" id="KW-0238">DNA-binding</keyword>
<dbReference type="EMBL" id="FOEF01000007">
    <property type="protein sequence ID" value="SEP38326.1"/>
    <property type="molecule type" value="Genomic_DNA"/>
</dbReference>
<dbReference type="InterPro" id="IPR036894">
    <property type="entry name" value="YbaB-like_sf"/>
</dbReference>
<dbReference type="InterPro" id="IPR004401">
    <property type="entry name" value="YbaB/EbfC"/>
</dbReference>
<feature type="region of interest" description="Disordered" evidence="1">
    <location>
        <begin position="73"/>
        <end position="99"/>
    </location>
</feature>
<name>A0A1H8XEL3_9PSEU</name>
<dbReference type="RefSeq" id="WP_091618057.1">
    <property type="nucleotide sequence ID" value="NZ_FOEF01000007.1"/>
</dbReference>
<feature type="compositionally biased region" description="Basic and acidic residues" evidence="1">
    <location>
        <begin position="81"/>
        <end position="99"/>
    </location>
</feature>
<proteinExistence type="predicted"/>
<dbReference type="Pfam" id="PF02575">
    <property type="entry name" value="YbaB_DNA_bd"/>
    <property type="match status" value="1"/>
</dbReference>
<evidence type="ECO:0000313" key="3">
    <source>
        <dbReference type="Proteomes" id="UP000198582"/>
    </source>
</evidence>
<dbReference type="Proteomes" id="UP000198582">
    <property type="component" value="Unassembled WGS sequence"/>
</dbReference>
<keyword evidence="3" id="KW-1185">Reference proteome</keyword>
<evidence type="ECO:0000313" key="2">
    <source>
        <dbReference type="EMBL" id="SEP38326.1"/>
    </source>
</evidence>
<accession>A0A1H8XEL3</accession>
<gene>
    <name evidence="2" type="ORF">SAMN04489732_107138</name>
</gene>
<dbReference type="Gene3D" id="3.30.1310.10">
    <property type="entry name" value="Nucleoid-associated protein YbaB-like domain"/>
    <property type="match status" value="1"/>
</dbReference>
<reference evidence="2 3" key="1">
    <citation type="submission" date="2016-10" db="EMBL/GenBank/DDBJ databases">
        <authorList>
            <person name="de Groot N.N."/>
        </authorList>
    </citation>
    <scope>NUCLEOTIDE SEQUENCE [LARGE SCALE GENOMIC DNA]</scope>
    <source>
        <strain evidence="2 3">DSM 44993</strain>
    </source>
</reference>
<dbReference type="GO" id="GO:0003677">
    <property type="term" value="F:DNA binding"/>
    <property type="evidence" value="ECO:0007669"/>
    <property type="project" value="UniProtKB-KW"/>
</dbReference>